<sequence>MSNMAKVNEQVADALHIDSGVIEVSPHKSGVWGNILFEIEAPKCHLLYKEFLPFTAVEIAYNPPNITPEKRLKTSVSMQNFARNNVHVIGVEIPKVIVEFPRSFLMDYIEEGLDLKYFLDNGLKIYNPKALGEAIAEFHNSSVPKNDVIETNELLLYKIGIQYCTDLIDGLTDQHRKIYKQLYSELLNFDDSFVPIHGDFNGKNILIDQSGMLGIIDFEHSGMGKCVYDLSYFVAEVVIAAIIRPEKISYRQYIEKFLVAYVKKSKQLESELDSLWSHVAVQMLYRLTGPSAYAWTKYFSTENLDKINRIGVRMIGCNFVLSDISNELKILIEEL</sequence>
<feature type="domain" description="Aminoglycoside phosphotransferase" evidence="1">
    <location>
        <begin position="130"/>
        <end position="235"/>
    </location>
</feature>
<dbReference type="Gene3D" id="3.90.1200.10">
    <property type="match status" value="1"/>
</dbReference>
<organism evidence="2 3">
    <name type="scientific">Enterococcus ureasiticus</name>
    <dbReference type="NCBI Taxonomy" id="903984"/>
    <lineage>
        <taxon>Bacteria</taxon>
        <taxon>Bacillati</taxon>
        <taxon>Bacillota</taxon>
        <taxon>Bacilli</taxon>
        <taxon>Lactobacillales</taxon>
        <taxon>Enterococcaceae</taxon>
        <taxon>Enterococcus</taxon>
    </lineage>
</organism>
<dbReference type="InterPro" id="IPR002575">
    <property type="entry name" value="Aminoglycoside_PTrfase"/>
</dbReference>
<evidence type="ECO:0000313" key="2">
    <source>
        <dbReference type="EMBL" id="OEG10352.1"/>
    </source>
</evidence>
<dbReference type="STRING" id="903984.BCR21_13470"/>
<dbReference type="AlphaFoldDB" id="A0A1E5GCB6"/>
<evidence type="ECO:0000313" key="3">
    <source>
        <dbReference type="Proteomes" id="UP000094068"/>
    </source>
</evidence>
<dbReference type="InterPro" id="IPR011009">
    <property type="entry name" value="Kinase-like_dom_sf"/>
</dbReference>
<accession>A0A1E5GCB6</accession>
<dbReference type="RefSeq" id="WP_069647041.1">
    <property type="nucleotide sequence ID" value="NZ_MIJZ01000015.1"/>
</dbReference>
<dbReference type="Pfam" id="PF01636">
    <property type="entry name" value="APH"/>
    <property type="match status" value="1"/>
</dbReference>
<keyword evidence="3" id="KW-1185">Reference proteome</keyword>
<comment type="caution">
    <text evidence="2">The sequence shown here is derived from an EMBL/GenBank/DDBJ whole genome shotgun (WGS) entry which is preliminary data.</text>
</comment>
<gene>
    <name evidence="2" type="ORF">BCR21_13470</name>
</gene>
<dbReference type="Proteomes" id="UP000094068">
    <property type="component" value="Unassembled WGS sequence"/>
</dbReference>
<name>A0A1E5GCB6_9ENTE</name>
<dbReference type="EMBL" id="MIJZ01000015">
    <property type="protein sequence ID" value="OEG10352.1"/>
    <property type="molecule type" value="Genomic_DNA"/>
</dbReference>
<proteinExistence type="predicted"/>
<dbReference type="SUPFAM" id="SSF56112">
    <property type="entry name" value="Protein kinase-like (PK-like)"/>
    <property type="match status" value="1"/>
</dbReference>
<dbReference type="OrthoDB" id="2932541at2"/>
<evidence type="ECO:0000259" key="1">
    <source>
        <dbReference type="Pfam" id="PF01636"/>
    </source>
</evidence>
<protein>
    <recommendedName>
        <fullName evidence="1">Aminoglycoside phosphotransferase domain-containing protein</fullName>
    </recommendedName>
</protein>
<reference evidence="3" key="1">
    <citation type="submission" date="2016-09" db="EMBL/GenBank/DDBJ databases">
        <authorList>
            <person name="Gulvik C.A."/>
        </authorList>
    </citation>
    <scope>NUCLEOTIDE SEQUENCE [LARGE SCALE GENOMIC DNA]</scope>
    <source>
        <strain evidence="3">DSM 23328</strain>
    </source>
</reference>